<dbReference type="FunFam" id="2.20.25.10:FF:000001">
    <property type="entry name" value="Probable Transcription elongation factor S-II"/>
    <property type="match status" value="1"/>
</dbReference>
<evidence type="ECO:0000256" key="4">
    <source>
        <dbReference type="ARBA" id="ARBA00022833"/>
    </source>
</evidence>
<dbReference type="PIRSF" id="PIRSF006704">
    <property type="entry name" value="TF_IIS"/>
    <property type="match status" value="1"/>
</dbReference>
<evidence type="ECO:0000256" key="7">
    <source>
        <dbReference type="RuleBase" id="RU368078"/>
    </source>
</evidence>
<keyword evidence="4 7" id="KW-0862">Zinc</keyword>
<keyword evidence="11" id="KW-1185">Reference proteome</keyword>
<dbReference type="KEGG" id="slb:AWJ20_5"/>
<dbReference type="GO" id="GO:0005634">
    <property type="term" value="C:nucleus"/>
    <property type="evidence" value="ECO:0007669"/>
    <property type="project" value="UniProtKB-SubCell"/>
</dbReference>
<dbReference type="InterPro" id="IPR001222">
    <property type="entry name" value="Znf_TFIIS"/>
</dbReference>
<evidence type="ECO:0000313" key="11">
    <source>
        <dbReference type="Proteomes" id="UP000189580"/>
    </source>
</evidence>
<dbReference type="FunFam" id="1.10.472.30:FF:000003">
    <property type="entry name" value="Transcription elongation factor S-II"/>
    <property type="match status" value="1"/>
</dbReference>
<dbReference type="Pfam" id="PF01096">
    <property type="entry name" value="Zn_ribbon_TFIIS"/>
    <property type="match status" value="1"/>
</dbReference>
<comment type="similarity">
    <text evidence="7">Belongs to the TFS-II family.</text>
</comment>
<dbReference type="RefSeq" id="XP_018734263.1">
    <property type="nucleotide sequence ID" value="XM_018882109.1"/>
</dbReference>
<evidence type="ECO:0000256" key="1">
    <source>
        <dbReference type="ARBA" id="ARBA00004123"/>
    </source>
</evidence>
<evidence type="ECO:0000259" key="9">
    <source>
        <dbReference type="PROSITE" id="PS51321"/>
    </source>
</evidence>
<dbReference type="GO" id="GO:0006362">
    <property type="term" value="P:transcription elongation by RNA polymerase I"/>
    <property type="evidence" value="ECO:0007669"/>
    <property type="project" value="TreeGrafter"/>
</dbReference>
<protein>
    <recommendedName>
        <fullName evidence="7">Transcription elongation factor</fullName>
    </recommendedName>
</protein>
<dbReference type="Pfam" id="PF07500">
    <property type="entry name" value="TFIIS_M"/>
    <property type="match status" value="1"/>
</dbReference>
<dbReference type="GO" id="GO:0006368">
    <property type="term" value="P:transcription elongation by RNA polymerase II"/>
    <property type="evidence" value="ECO:0007669"/>
    <property type="project" value="InterPro"/>
</dbReference>
<dbReference type="GO" id="GO:0000977">
    <property type="term" value="F:RNA polymerase II transcription regulatory region sequence-specific DNA binding"/>
    <property type="evidence" value="ECO:0007669"/>
    <property type="project" value="TreeGrafter"/>
</dbReference>
<name>A0A167CJP6_9ASCO</name>
<evidence type="ECO:0000259" key="8">
    <source>
        <dbReference type="PROSITE" id="PS51133"/>
    </source>
</evidence>
<keyword evidence="5 7" id="KW-0539">Nucleus</keyword>
<dbReference type="GO" id="GO:0031440">
    <property type="term" value="P:regulation of mRNA 3'-end processing"/>
    <property type="evidence" value="ECO:0007669"/>
    <property type="project" value="TreeGrafter"/>
</dbReference>
<dbReference type="PANTHER" id="PTHR11477">
    <property type="entry name" value="TRANSCRIPTION FACTOR S-II ZINC FINGER DOMAIN-CONTAINING PROTEIN"/>
    <property type="match status" value="1"/>
</dbReference>
<dbReference type="Gene3D" id="2.20.25.10">
    <property type="match status" value="1"/>
</dbReference>
<dbReference type="OrthoDB" id="44867at2759"/>
<dbReference type="SUPFAM" id="SSF46942">
    <property type="entry name" value="Elongation factor TFIIS domain 2"/>
    <property type="match status" value="1"/>
</dbReference>
<dbReference type="GO" id="GO:0001139">
    <property type="term" value="F:RNA polymerase II complex recruiting activity"/>
    <property type="evidence" value="ECO:0007669"/>
    <property type="project" value="TreeGrafter"/>
</dbReference>
<keyword evidence="3 6" id="KW-0863">Zinc-finger</keyword>
<dbReference type="PROSITE" id="PS51321">
    <property type="entry name" value="TFIIS_CENTRAL"/>
    <property type="match status" value="1"/>
</dbReference>
<dbReference type="SUPFAM" id="SSF57783">
    <property type="entry name" value="Zinc beta-ribbon"/>
    <property type="match status" value="1"/>
</dbReference>
<dbReference type="Gene3D" id="1.10.472.30">
    <property type="entry name" value="Transcription elongation factor S-II, central domain"/>
    <property type="match status" value="1"/>
</dbReference>
<reference evidence="10 11" key="1">
    <citation type="submission" date="2016-02" db="EMBL/GenBank/DDBJ databases">
        <title>Complete genome sequence and transcriptome regulation of the pentose utilising yeast Sugiyamaella lignohabitans.</title>
        <authorList>
            <person name="Bellasio M."/>
            <person name="Peymann A."/>
            <person name="Valli M."/>
            <person name="Sipitzky M."/>
            <person name="Graf A."/>
            <person name="Sauer M."/>
            <person name="Marx H."/>
            <person name="Mattanovich D."/>
        </authorList>
    </citation>
    <scope>NUCLEOTIDE SEQUENCE [LARGE SCALE GENOMIC DNA]</scope>
    <source>
        <strain evidence="10 11">CBS 10342</strain>
    </source>
</reference>
<dbReference type="EMBL" id="CP014501">
    <property type="protein sequence ID" value="ANB11786.1"/>
    <property type="molecule type" value="Genomic_DNA"/>
</dbReference>
<keyword evidence="2 7" id="KW-0479">Metal-binding</keyword>
<feature type="domain" description="TFIIS-type" evidence="8">
    <location>
        <begin position="147"/>
        <end position="187"/>
    </location>
</feature>
<keyword evidence="7" id="KW-0805">Transcription regulation</keyword>
<dbReference type="InterPro" id="IPR036575">
    <property type="entry name" value="TFIIS_cen_dom_sf"/>
</dbReference>
<dbReference type="GO" id="GO:0008270">
    <property type="term" value="F:zinc ion binding"/>
    <property type="evidence" value="ECO:0007669"/>
    <property type="project" value="UniProtKB-UniRule"/>
</dbReference>
<evidence type="ECO:0000256" key="6">
    <source>
        <dbReference type="PROSITE-ProRule" id="PRU00472"/>
    </source>
</evidence>
<feature type="domain" description="TFIIS central" evidence="9">
    <location>
        <begin position="28"/>
        <end position="144"/>
    </location>
</feature>
<evidence type="ECO:0000313" key="10">
    <source>
        <dbReference type="EMBL" id="ANB11786.1"/>
    </source>
</evidence>
<dbReference type="NCBIfam" id="TIGR01385">
    <property type="entry name" value="TFSII"/>
    <property type="match status" value="1"/>
</dbReference>
<organism evidence="10 11">
    <name type="scientific">Sugiyamaella lignohabitans</name>
    <dbReference type="NCBI Taxonomy" id="796027"/>
    <lineage>
        <taxon>Eukaryota</taxon>
        <taxon>Fungi</taxon>
        <taxon>Dikarya</taxon>
        <taxon>Ascomycota</taxon>
        <taxon>Saccharomycotina</taxon>
        <taxon>Dipodascomycetes</taxon>
        <taxon>Dipodascales</taxon>
        <taxon>Trichomonascaceae</taxon>
        <taxon>Sugiyamaella</taxon>
    </lineage>
</organism>
<dbReference type="GeneID" id="30037192"/>
<dbReference type="PROSITE" id="PS51133">
    <property type="entry name" value="ZF_TFIIS_2"/>
    <property type="match status" value="1"/>
</dbReference>
<dbReference type="Proteomes" id="UP000189580">
    <property type="component" value="Chromosome a"/>
</dbReference>
<dbReference type="InterPro" id="IPR035100">
    <property type="entry name" value="TF_IIS-typ"/>
</dbReference>
<comment type="function">
    <text evidence="7">Necessary for efficient RNA polymerase II transcription elongation past template-encoded arresting sites.</text>
</comment>
<dbReference type="SMART" id="SM00440">
    <property type="entry name" value="ZnF_C2C2"/>
    <property type="match status" value="1"/>
</dbReference>
<evidence type="ECO:0000256" key="3">
    <source>
        <dbReference type="ARBA" id="ARBA00022771"/>
    </source>
</evidence>
<dbReference type="SMART" id="SM00510">
    <property type="entry name" value="TFS2M"/>
    <property type="match status" value="1"/>
</dbReference>
<evidence type="ECO:0000256" key="5">
    <source>
        <dbReference type="ARBA" id="ARBA00023242"/>
    </source>
</evidence>
<comment type="subcellular location">
    <subcellularLocation>
        <location evidence="1 7">Nucleus</location>
    </subcellularLocation>
</comment>
<dbReference type="CDD" id="cd13749">
    <property type="entry name" value="Zn-ribbon_TFIIS"/>
    <property type="match status" value="1"/>
</dbReference>
<evidence type="ECO:0000256" key="2">
    <source>
        <dbReference type="ARBA" id="ARBA00022723"/>
    </source>
</evidence>
<dbReference type="AlphaFoldDB" id="A0A167CJP6"/>
<dbReference type="GO" id="GO:0031564">
    <property type="term" value="P:transcription antitermination"/>
    <property type="evidence" value="ECO:0007669"/>
    <property type="project" value="TreeGrafter"/>
</dbReference>
<dbReference type="PROSITE" id="PS00466">
    <property type="entry name" value="ZF_TFIIS_1"/>
    <property type="match status" value="1"/>
</dbReference>
<dbReference type="InterPro" id="IPR003618">
    <property type="entry name" value="TFIIS_cen_dom"/>
</dbReference>
<dbReference type="InterPro" id="IPR006289">
    <property type="entry name" value="TFSII"/>
</dbReference>
<dbReference type="PANTHER" id="PTHR11477:SF0">
    <property type="entry name" value="IP08861P-RELATED"/>
    <property type="match status" value="1"/>
</dbReference>
<gene>
    <name evidence="10" type="primary">DST1</name>
    <name evidence="10" type="ORF">AWJ20_5</name>
</gene>
<proteinExistence type="inferred from homology"/>
<keyword evidence="7" id="KW-0238">DNA-binding</keyword>
<sequence>MTERFSNHGKPRNAKNDGVRTDLYSDKVRNSCIDLCYTALALDSVAAPADILGHAKAIEAVVFENNKGNTAAPAYRNKMRSLYMNLKDKANPMLRKRVVSGEISAQRLATMTPQEMASEELKEEIQRLDKENLFKAQGATEKRATTDRFTCGKCKQKKVSYYQMQTRSADEPLTTFCTCENCGNRWKFS</sequence>
<accession>A0A167CJP6</accession>
<keyword evidence="7" id="KW-0804">Transcription</keyword>